<dbReference type="OrthoDB" id="7777654at2759"/>
<gene>
    <name evidence="1" type="ORF">MUK42_23136</name>
</gene>
<keyword evidence="2" id="KW-1185">Reference proteome</keyword>
<proteinExistence type="predicted"/>
<dbReference type="EMBL" id="CP097506">
    <property type="protein sequence ID" value="URD95871.1"/>
    <property type="molecule type" value="Genomic_DNA"/>
</dbReference>
<accession>A0A9E7FKM7</accession>
<sequence>MLMESIDIACKDAVNGMPSRRPIVEMMIPSVLDRIISPPVINGTNINKAPVAQWIERLFPKQKVVAQPTFCIGFKASICINGVKNMAFARINMHPFPTAKLMALEANMTFF</sequence>
<dbReference type="AlphaFoldDB" id="A0A9E7FKM7"/>
<dbReference type="Proteomes" id="UP001055439">
    <property type="component" value="Chromosome 4"/>
</dbReference>
<name>A0A9E7FKM7_9LILI</name>
<organism evidence="1 2">
    <name type="scientific">Musa troglodytarum</name>
    <name type="common">fe'i banana</name>
    <dbReference type="NCBI Taxonomy" id="320322"/>
    <lineage>
        <taxon>Eukaryota</taxon>
        <taxon>Viridiplantae</taxon>
        <taxon>Streptophyta</taxon>
        <taxon>Embryophyta</taxon>
        <taxon>Tracheophyta</taxon>
        <taxon>Spermatophyta</taxon>
        <taxon>Magnoliopsida</taxon>
        <taxon>Liliopsida</taxon>
        <taxon>Zingiberales</taxon>
        <taxon>Musaceae</taxon>
        <taxon>Musa</taxon>
    </lineage>
</organism>
<protein>
    <submittedName>
        <fullName evidence="1">Uncharacterized protein</fullName>
    </submittedName>
</protein>
<evidence type="ECO:0000313" key="1">
    <source>
        <dbReference type="EMBL" id="URD95871.1"/>
    </source>
</evidence>
<evidence type="ECO:0000313" key="2">
    <source>
        <dbReference type="Proteomes" id="UP001055439"/>
    </source>
</evidence>
<reference evidence="1" key="1">
    <citation type="submission" date="2022-05" db="EMBL/GenBank/DDBJ databases">
        <title>The Musa troglodytarum L. genome provides insights into the mechanism of non-climacteric behaviour and enrichment of carotenoids.</title>
        <authorList>
            <person name="Wang J."/>
        </authorList>
    </citation>
    <scope>NUCLEOTIDE SEQUENCE</scope>
    <source>
        <tissue evidence="1">Leaf</tissue>
    </source>
</reference>